<dbReference type="PANTHER" id="PTHR24064">
    <property type="entry name" value="SOLUTE CARRIER FAMILY 22 MEMBER"/>
    <property type="match status" value="1"/>
</dbReference>
<feature type="transmembrane region" description="Helical" evidence="5">
    <location>
        <begin position="422"/>
        <end position="440"/>
    </location>
</feature>
<name>A0ABN7AP03_9HEMI</name>
<keyword evidence="3 5" id="KW-1133">Transmembrane helix</keyword>
<dbReference type="Pfam" id="PF00083">
    <property type="entry name" value="Sugar_tr"/>
    <property type="match status" value="1"/>
</dbReference>
<comment type="subcellular location">
    <subcellularLocation>
        <location evidence="1">Membrane</location>
        <topology evidence="1">Multi-pass membrane protein</topology>
    </subcellularLocation>
</comment>
<evidence type="ECO:0000313" key="8">
    <source>
        <dbReference type="Proteomes" id="UP001307889"/>
    </source>
</evidence>
<dbReference type="InterPro" id="IPR005828">
    <property type="entry name" value="MFS_sugar_transport-like"/>
</dbReference>
<feature type="transmembrane region" description="Helical" evidence="5">
    <location>
        <begin position="220"/>
        <end position="240"/>
    </location>
</feature>
<dbReference type="EMBL" id="AP028912">
    <property type="protein sequence ID" value="BES93955.1"/>
    <property type="molecule type" value="Genomic_DNA"/>
</dbReference>
<sequence>MTAAEGIDSEKRQHDLASPKLLEADVVSQCIGDFGRWQLHITFLLSLLNFPCTFHIYAPTFEAPDSDFWCAPPARFAKIGVTEWTNISHTWDKNENGELRPNPCYLKDLNYELDSVADLRRKSALTVNLLKCKKWDYDRTKFGETIVSEWDLVCEKATMKNFAEMSFLAGVAVGGLASGFISDRFGRKMTLMWSISAQIALGIAVALSPCYWIYVALRCALGFVCVSIVFCGFVLSIELVGGKWVTISGVSYLATIPLGYIAMAGIAYYIKGWRVLQLVVTLTAVIFPILSRCFVESPRWLITMRDSEKALQVMEKIAISNKRDLPADAKMLIRQAILDQGGKDDAHKVGFMDLFNTAEMRKISFVLYIVWFSVYLVYYGLVMNVQEWGGDIYLNSIISAIVELPAIGASIIILLKMGRRVPFCLVTVLAGVACLMTMFTNKSEGSLMFISLATAARFFIASSNVVMPVITAEKFPTSIRNLGVGSSNVPAGIALLLVPYLWNVAGMMKINPMAILGVCSIVGGLSVLILPGSTHL</sequence>
<dbReference type="InterPro" id="IPR020846">
    <property type="entry name" value="MFS_dom"/>
</dbReference>
<accession>A0ABN7AP03</accession>
<feature type="transmembrane region" description="Helical" evidence="5">
    <location>
        <begin position="193"/>
        <end position="214"/>
    </location>
</feature>
<keyword evidence="4 5" id="KW-0472">Membrane</keyword>
<proteinExistence type="predicted"/>
<evidence type="ECO:0000259" key="6">
    <source>
        <dbReference type="PROSITE" id="PS50850"/>
    </source>
</evidence>
<dbReference type="PROSITE" id="PS00216">
    <property type="entry name" value="SUGAR_TRANSPORT_1"/>
    <property type="match status" value="1"/>
</dbReference>
<gene>
    <name evidence="7" type="ORF">NTJ_06764</name>
</gene>
<dbReference type="Gene3D" id="1.20.1250.20">
    <property type="entry name" value="MFS general substrate transporter like domains"/>
    <property type="match status" value="1"/>
</dbReference>
<feature type="transmembrane region" description="Helical" evidence="5">
    <location>
        <begin position="446"/>
        <end position="470"/>
    </location>
</feature>
<dbReference type="Proteomes" id="UP001307889">
    <property type="component" value="Chromosome 4"/>
</dbReference>
<evidence type="ECO:0000256" key="4">
    <source>
        <dbReference type="ARBA" id="ARBA00023136"/>
    </source>
</evidence>
<feature type="transmembrane region" description="Helical" evidence="5">
    <location>
        <begin position="252"/>
        <end position="270"/>
    </location>
</feature>
<evidence type="ECO:0000256" key="1">
    <source>
        <dbReference type="ARBA" id="ARBA00004141"/>
    </source>
</evidence>
<keyword evidence="8" id="KW-1185">Reference proteome</keyword>
<protein>
    <submittedName>
        <fullName evidence="7">Sugar (And other) transporter</fullName>
    </submittedName>
</protein>
<feature type="transmembrane region" description="Helical" evidence="5">
    <location>
        <begin position="514"/>
        <end position="532"/>
    </location>
</feature>
<dbReference type="SUPFAM" id="SSF103473">
    <property type="entry name" value="MFS general substrate transporter"/>
    <property type="match status" value="1"/>
</dbReference>
<reference evidence="7 8" key="1">
    <citation type="submission" date="2023-09" db="EMBL/GenBank/DDBJ databases">
        <title>Nesidiocoris tenuis whole genome shotgun sequence.</title>
        <authorList>
            <person name="Shibata T."/>
            <person name="Shimoda M."/>
            <person name="Kobayashi T."/>
            <person name="Uehara T."/>
        </authorList>
    </citation>
    <scope>NUCLEOTIDE SEQUENCE [LARGE SCALE GENOMIC DNA]</scope>
    <source>
        <strain evidence="7 8">Japan</strain>
    </source>
</reference>
<keyword evidence="2 5" id="KW-0812">Transmembrane</keyword>
<dbReference type="InterPro" id="IPR036259">
    <property type="entry name" value="MFS_trans_sf"/>
</dbReference>
<evidence type="ECO:0000256" key="3">
    <source>
        <dbReference type="ARBA" id="ARBA00022989"/>
    </source>
</evidence>
<feature type="domain" description="Major facilitator superfamily (MFS) profile" evidence="6">
    <location>
        <begin position="112"/>
        <end position="535"/>
    </location>
</feature>
<feature type="transmembrane region" description="Helical" evidence="5">
    <location>
        <begin position="482"/>
        <end position="502"/>
    </location>
</feature>
<dbReference type="PROSITE" id="PS50850">
    <property type="entry name" value="MFS"/>
    <property type="match status" value="1"/>
</dbReference>
<feature type="transmembrane region" description="Helical" evidence="5">
    <location>
        <begin position="162"/>
        <end position="181"/>
    </location>
</feature>
<feature type="transmembrane region" description="Helical" evidence="5">
    <location>
        <begin position="276"/>
        <end position="295"/>
    </location>
</feature>
<feature type="transmembrane region" description="Helical" evidence="5">
    <location>
        <begin position="392"/>
        <end position="415"/>
    </location>
</feature>
<dbReference type="CDD" id="cd17317">
    <property type="entry name" value="MFS_SLC22"/>
    <property type="match status" value="1"/>
</dbReference>
<evidence type="ECO:0000313" key="7">
    <source>
        <dbReference type="EMBL" id="BES93955.1"/>
    </source>
</evidence>
<feature type="transmembrane region" description="Helical" evidence="5">
    <location>
        <begin position="365"/>
        <end position="386"/>
    </location>
</feature>
<evidence type="ECO:0000256" key="5">
    <source>
        <dbReference type="SAM" id="Phobius"/>
    </source>
</evidence>
<evidence type="ECO:0000256" key="2">
    <source>
        <dbReference type="ARBA" id="ARBA00022692"/>
    </source>
</evidence>
<organism evidence="7 8">
    <name type="scientific">Nesidiocoris tenuis</name>
    <dbReference type="NCBI Taxonomy" id="355587"/>
    <lineage>
        <taxon>Eukaryota</taxon>
        <taxon>Metazoa</taxon>
        <taxon>Ecdysozoa</taxon>
        <taxon>Arthropoda</taxon>
        <taxon>Hexapoda</taxon>
        <taxon>Insecta</taxon>
        <taxon>Pterygota</taxon>
        <taxon>Neoptera</taxon>
        <taxon>Paraneoptera</taxon>
        <taxon>Hemiptera</taxon>
        <taxon>Heteroptera</taxon>
        <taxon>Panheteroptera</taxon>
        <taxon>Cimicomorpha</taxon>
        <taxon>Miridae</taxon>
        <taxon>Dicyphina</taxon>
        <taxon>Nesidiocoris</taxon>
    </lineage>
</organism>
<dbReference type="InterPro" id="IPR005829">
    <property type="entry name" value="Sugar_transporter_CS"/>
</dbReference>